<keyword evidence="3" id="KW-1185">Reference proteome</keyword>
<dbReference type="OrthoDB" id="20872at2759"/>
<evidence type="ECO:0000313" key="2">
    <source>
        <dbReference type="EMBL" id="KAH6665915.1"/>
    </source>
</evidence>
<evidence type="ECO:0000259" key="1">
    <source>
        <dbReference type="Pfam" id="PF06985"/>
    </source>
</evidence>
<gene>
    <name evidence="2" type="ORF">F5X68DRAFT_250015</name>
</gene>
<dbReference type="Proteomes" id="UP000770015">
    <property type="component" value="Unassembled WGS sequence"/>
</dbReference>
<organism evidence="2 3">
    <name type="scientific">Plectosphaerella plurivora</name>
    <dbReference type="NCBI Taxonomy" id="936078"/>
    <lineage>
        <taxon>Eukaryota</taxon>
        <taxon>Fungi</taxon>
        <taxon>Dikarya</taxon>
        <taxon>Ascomycota</taxon>
        <taxon>Pezizomycotina</taxon>
        <taxon>Sordariomycetes</taxon>
        <taxon>Hypocreomycetidae</taxon>
        <taxon>Glomerellales</taxon>
        <taxon>Plectosphaerellaceae</taxon>
        <taxon>Plectosphaerella</taxon>
    </lineage>
</organism>
<dbReference type="EMBL" id="JAGSXJ010000037">
    <property type="protein sequence ID" value="KAH6665915.1"/>
    <property type="molecule type" value="Genomic_DNA"/>
</dbReference>
<sequence>MRLLHTTSYQLETFLGSDIPVYAILSHTWGADEFVFEDLKIPISDQLQKPKRGLRKVFKACALAVEDGFDYIWIDTCCIDKSSSAELSEAINSMFKWYRKASQCYVWLEDVDALAGEASLGDDFENSNWFRRGWTLQELIAPHEVTFYDSSWTMISDRFSLADRLSKMTGIKKGILRRRHDRDGDQERDRERYFRQRSKWAKSKSKNPIDFDASRCHFCRDDDRLEHRLWTTPVAMRMSWAAERRTSRAEDEAYCLLGLFDVNMPLLYGEGRKKAFRRLLTEILQQNKADSSILMWQTAGYFYQKHLSCLAQDLGPRNFSNIPDIRSNPLWPRPELMVTPRGLEVSVYLASCTGIKSLVDPTENMKLAVLSPTTGDESSTALGIFVTPVHTLFGENETFYTVYARTEPDVTASLAEDADGYALVGLQYFRGKFFKNKGRIRQDDFVMTRIILSLNEIVTSSATPTALIRVDARNCGAFSIHTISPPVKNLKDQRSSVLHFDDLGSDQGAHDAVVMAFSTDDRSSGFFVIWRSGTSEDDGAIAVTPWPALAGKAATCPGNTIPYWPGRHSWVDKFHRALSKEKGSVKNEKPALIELQHTSTTFSCLPELNARAMIIRQSFLGNTRFRLLVEVGPAVPETEALWAEKGVEIPEVEDTKKGVGSEE</sequence>
<dbReference type="AlphaFoldDB" id="A0A9P8UZR9"/>
<proteinExistence type="predicted"/>
<accession>A0A9P8UZR9</accession>
<evidence type="ECO:0000313" key="3">
    <source>
        <dbReference type="Proteomes" id="UP000770015"/>
    </source>
</evidence>
<dbReference type="InterPro" id="IPR010730">
    <property type="entry name" value="HET"/>
</dbReference>
<feature type="domain" description="Heterokaryon incompatibility" evidence="1">
    <location>
        <begin position="22"/>
        <end position="114"/>
    </location>
</feature>
<dbReference type="PANTHER" id="PTHR10622">
    <property type="entry name" value="HET DOMAIN-CONTAINING PROTEIN"/>
    <property type="match status" value="1"/>
</dbReference>
<reference evidence="2" key="1">
    <citation type="journal article" date="2021" name="Nat. Commun.">
        <title>Genetic determinants of endophytism in the Arabidopsis root mycobiome.</title>
        <authorList>
            <person name="Mesny F."/>
            <person name="Miyauchi S."/>
            <person name="Thiergart T."/>
            <person name="Pickel B."/>
            <person name="Atanasova L."/>
            <person name="Karlsson M."/>
            <person name="Huettel B."/>
            <person name="Barry K.W."/>
            <person name="Haridas S."/>
            <person name="Chen C."/>
            <person name="Bauer D."/>
            <person name="Andreopoulos W."/>
            <person name="Pangilinan J."/>
            <person name="LaButti K."/>
            <person name="Riley R."/>
            <person name="Lipzen A."/>
            <person name="Clum A."/>
            <person name="Drula E."/>
            <person name="Henrissat B."/>
            <person name="Kohler A."/>
            <person name="Grigoriev I.V."/>
            <person name="Martin F.M."/>
            <person name="Hacquard S."/>
        </authorList>
    </citation>
    <scope>NUCLEOTIDE SEQUENCE</scope>
    <source>
        <strain evidence="2">MPI-SDFR-AT-0117</strain>
    </source>
</reference>
<comment type="caution">
    <text evidence="2">The sequence shown here is derived from an EMBL/GenBank/DDBJ whole genome shotgun (WGS) entry which is preliminary data.</text>
</comment>
<dbReference type="Pfam" id="PF06985">
    <property type="entry name" value="HET"/>
    <property type="match status" value="1"/>
</dbReference>
<protein>
    <submittedName>
        <fullName evidence="2">Heterokaryon incompatibility protein-domain-containing protein</fullName>
    </submittedName>
</protein>
<name>A0A9P8UZR9_9PEZI</name>
<dbReference type="PANTHER" id="PTHR10622:SF12">
    <property type="entry name" value="HET DOMAIN-CONTAINING PROTEIN"/>
    <property type="match status" value="1"/>
</dbReference>